<feature type="domain" description="ABC3 transporter permease C-terminal" evidence="11">
    <location>
        <begin position="276"/>
        <end position="393"/>
    </location>
</feature>
<dbReference type="PANTHER" id="PTHR43738">
    <property type="entry name" value="ABC TRANSPORTER, MEMBRANE PROTEIN"/>
    <property type="match status" value="1"/>
</dbReference>
<dbReference type="EMBL" id="QKMR01000006">
    <property type="protein sequence ID" value="PYG88536.1"/>
    <property type="molecule type" value="Genomic_DNA"/>
</dbReference>
<evidence type="ECO:0000256" key="5">
    <source>
        <dbReference type="ARBA" id="ARBA00022475"/>
    </source>
</evidence>
<protein>
    <recommendedName>
        <fullName evidence="4">Putative hemin transport system permease protein HrtB</fullName>
    </recommendedName>
</protein>
<comment type="caution">
    <text evidence="12">The sequence shown here is derived from an EMBL/GenBank/DDBJ whole genome shotgun (WGS) entry which is preliminary data.</text>
</comment>
<dbReference type="Pfam" id="PF02687">
    <property type="entry name" value="FtsX"/>
    <property type="match status" value="1"/>
</dbReference>
<evidence type="ECO:0000256" key="9">
    <source>
        <dbReference type="ARBA" id="ARBA00024973"/>
    </source>
</evidence>
<dbReference type="InterPro" id="IPR003838">
    <property type="entry name" value="ABC3_permease_C"/>
</dbReference>
<evidence type="ECO:0000256" key="2">
    <source>
        <dbReference type="ARBA" id="ARBA00008697"/>
    </source>
</evidence>
<dbReference type="GO" id="GO:0005886">
    <property type="term" value="C:plasma membrane"/>
    <property type="evidence" value="ECO:0007669"/>
    <property type="project" value="UniProtKB-SubCell"/>
</dbReference>
<comment type="similarity">
    <text evidence="2">Belongs to the ABC-4 integral membrane protein family. HrtB subfamily.</text>
</comment>
<evidence type="ECO:0000313" key="13">
    <source>
        <dbReference type="Proteomes" id="UP000248132"/>
    </source>
</evidence>
<dbReference type="OrthoDB" id="6313at2"/>
<gene>
    <name evidence="12" type="ORF">LY28_01386</name>
</gene>
<organism evidence="12 13">
    <name type="scientific">Ruminiclostridium sufflavum DSM 19573</name>
    <dbReference type="NCBI Taxonomy" id="1121337"/>
    <lineage>
        <taxon>Bacteria</taxon>
        <taxon>Bacillati</taxon>
        <taxon>Bacillota</taxon>
        <taxon>Clostridia</taxon>
        <taxon>Eubacteriales</taxon>
        <taxon>Oscillospiraceae</taxon>
        <taxon>Ruminiclostridium</taxon>
    </lineage>
</organism>
<comment type="subunit">
    <text evidence="3">The complex is composed of two ATP-binding proteins (HrtA), two transmembrane proteins (HrtB) and a solute-binding protein.</text>
</comment>
<dbReference type="PANTHER" id="PTHR43738:SF2">
    <property type="entry name" value="ABC TRANSPORTER PERMEASE"/>
    <property type="match status" value="1"/>
</dbReference>
<evidence type="ECO:0000256" key="10">
    <source>
        <dbReference type="SAM" id="Phobius"/>
    </source>
</evidence>
<proteinExistence type="inferred from homology"/>
<evidence type="ECO:0000313" key="12">
    <source>
        <dbReference type="EMBL" id="PYG88536.1"/>
    </source>
</evidence>
<keyword evidence="6 10" id="KW-0812">Transmembrane</keyword>
<evidence type="ECO:0000256" key="8">
    <source>
        <dbReference type="ARBA" id="ARBA00023136"/>
    </source>
</evidence>
<dbReference type="AlphaFoldDB" id="A0A318XNY0"/>
<keyword evidence="8 10" id="KW-0472">Membrane</keyword>
<sequence>MSDKPLSITRLSLYNLRGKAFRTGALIAVVLVLAFALFSGAVLSASLQNGLNSLKERLGADIAVVPLGYENSYQGIILSGEPVRFYFDRALEQQISKVDGVEQLTSQFYLSTLSADCCSVPVQIIGIDPETDFVTKPWISEVYREELKDRQAIVGADIAAGKDNKLTFYNHEFSVAARLEKTSTGMDNSVFVNIRAVKALAESAKKQGLGTNASVQEADLENSISSVLIKTERGYDTDQVVTNIRREVDGISMVKSKSIFSGFSENLGIIKAFIGIYSAALWILALLILAILFSAIISSRKKEFSVLRIMGTTRVKLVRAVLTEAMLVSIVGSLAGVSLAAVVIFPFSAYIGEQLGLPFLLPDIGGIFVYMISTLVLSSASGPLSAIYAAVKISRAETYITLREGE</sequence>
<dbReference type="RefSeq" id="WP_110461430.1">
    <property type="nucleotide sequence ID" value="NZ_QKMR01000006.1"/>
</dbReference>
<feature type="transmembrane region" description="Helical" evidence="10">
    <location>
        <begin position="274"/>
        <end position="297"/>
    </location>
</feature>
<evidence type="ECO:0000256" key="3">
    <source>
        <dbReference type="ARBA" id="ARBA00011131"/>
    </source>
</evidence>
<dbReference type="InterPro" id="IPR051125">
    <property type="entry name" value="ABC-4/HrtB_transporter"/>
</dbReference>
<evidence type="ECO:0000256" key="6">
    <source>
        <dbReference type="ARBA" id="ARBA00022692"/>
    </source>
</evidence>
<feature type="transmembrane region" description="Helical" evidence="10">
    <location>
        <begin position="367"/>
        <end position="391"/>
    </location>
</feature>
<evidence type="ECO:0000256" key="4">
    <source>
        <dbReference type="ARBA" id="ARBA00016962"/>
    </source>
</evidence>
<comment type="function">
    <text evidence="9">Part of the ABC transporter complex hrt involved in hemin import. Responsible for the translocation of the substrate across the membrane.</text>
</comment>
<keyword evidence="7 10" id="KW-1133">Transmembrane helix</keyword>
<evidence type="ECO:0000256" key="7">
    <source>
        <dbReference type="ARBA" id="ARBA00022989"/>
    </source>
</evidence>
<evidence type="ECO:0000256" key="1">
    <source>
        <dbReference type="ARBA" id="ARBA00004651"/>
    </source>
</evidence>
<reference evidence="12 13" key="1">
    <citation type="submission" date="2018-06" db="EMBL/GenBank/DDBJ databases">
        <title>Genomic Encyclopedia of Type Strains, Phase I: the one thousand microbial genomes (KMG-I) project.</title>
        <authorList>
            <person name="Kyrpides N."/>
        </authorList>
    </citation>
    <scope>NUCLEOTIDE SEQUENCE [LARGE SCALE GENOMIC DNA]</scope>
    <source>
        <strain evidence="12 13">DSM 19573</strain>
    </source>
</reference>
<name>A0A318XNY0_9FIRM</name>
<evidence type="ECO:0000259" key="11">
    <source>
        <dbReference type="Pfam" id="PF02687"/>
    </source>
</evidence>
<feature type="transmembrane region" description="Helical" evidence="10">
    <location>
        <begin position="317"/>
        <end position="347"/>
    </location>
</feature>
<dbReference type="Proteomes" id="UP000248132">
    <property type="component" value="Unassembled WGS sequence"/>
</dbReference>
<accession>A0A318XNY0</accession>
<keyword evidence="5" id="KW-1003">Cell membrane</keyword>
<comment type="subcellular location">
    <subcellularLocation>
        <location evidence="1">Cell membrane</location>
        <topology evidence="1">Multi-pass membrane protein</topology>
    </subcellularLocation>
</comment>
<keyword evidence="13" id="KW-1185">Reference proteome</keyword>